<keyword evidence="4" id="KW-0456">Lyase</keyword>
<name>A0ABV4P6H2_9GAMM</name>
<dbReference type="RefSeq" id="WP_371841097.1">
    <property type="nucleotide sequence ID" value="NZ_JBGMEK010000082.1"/>
</dbReference>
<evidence type="ECO:0000313" key="7">
    <source>
        <dbReference type="Proteomes" id="UP001569428"/>
    </source>
</evidence>
<comment type="caution">
    <text evidence="6">The sequence shown here is derived from an EMBL/GenBank/DDBJ whole genome shotgun (WGS) entry which is preliminary data.</text>
</comment>
<organism evidence="6 7">
    <name type="scientific">Microbulbifer epialgicus</name>
    <dbReference type="NCBI Taxonomy" id="393907"/>
    <lineage>
        <taxon>Bacteria</taxon>
        <taxon>Pseudomonadati</taxon>
        <taxon>Pseudomonadota</taxon>
        <taxon>Gammaproteobacteria</taxon>
        <taxon>Cellvibrionales</taxon>
        <taxon>Microbulbiferaceae</taxon>
        <taxon>Microbulbifer</taxon>
    </lineage>
</organism>
<keyword evidence="7" id="KW-1185">Reference proteome</keyword>
<dbReference type="PROSITE" id="PS51891">
    <property type="entry name" value="CENP_V_GFA"/>
    <property type="match status" value="1"/>
</dbReference>
<evidence type="ECO:0000259" key="5">
    <source>
        <dbReference type="PROSITE" id="PS51891"/>
    </source>
</evidence>
<evidence type="ECO:0000256" key="3">
    <source>
        <dbReference type="ARBA" id="ARBA00022833"/>
    </source>
</evidence>
<dbReference type="InterPro" id="IPR006913">
    <property type="entry name" value="CENP-V/GFA"/>
</dbReference>
<dbReference type="PANTHER" id="PTHR33337">
    <property type="entry name" value="GFA DOMAIN-CONTAINING PROTEIN"/>
    <property type="match status" value="1"/>
</dbReference>
<keyword evidence="2" id="KW-0479">Metal-binding</keyword>
<evidence type="ECO:0000256" key="2">
    <source>
        <dbReference type="ARBA" id="ARBA00022723"/>
    </source>
</evidence>
<dbReference type="Gene3D" id="3.90.1590.10">
    <property type="entry name" value="glutathione-dependent formaldehyde- activating enzyme (gfa)"/>
    <property type="match status" value="1"/>
</dbReference>
<dbReference type="EMBL" id="JBGMEK010000082">
    <property type="protein sequence ID" value="MFA0813295.1"/>
    <property type="molecule type" value="Genomic_DNA"/>
</dbReference>
<dbReference type="InterPro" id="IPR011057">
    <property type="entry name" value="Mss4-like_sf"/>
</dbReference>
<evidence type="ECO:0000256" key="1">
    <source>
        <dbReference type="ARBA" id="ARBA00005495"/>
    </source>
</evidence>
<proteinExistence type="inferred from homology"/>
<evidence type="ECO:0000256" key="4">
    <source>
        <dbReference type="ARBA" id="ARBA00023239"/>
    </source>
</evidence>
<keyword evidence="3" id="KW-0862">Zinc</keyword>
<dbReference type="PANTHER" id="PTHR33337:SF40">
    <property type="entry name" value="CENP-V_GFA DOMAIN-CONTAINING PROTEIN-RELATED"/>
    <property type="match status" value="1"/>
</dbReference>
<gene>
    <name evidence="6" type="ORF">ACCI49_20550</name>
</gene>
<evidence type="ECO:0000313" key="6">
    <source>
        <dbReference type="EMBL" id="MFA0813295.1"/>
    </source>
</evidence>
<reference evidence="6 7" key="1">
    <citation type="submission" date="2024-08" db="EMBL/GenBank/DDBJ databases">
        <authorList>
            <person name="Ishaq N."/>
        </authorList>
    </citation>
    <scope>NUCLEOTIDE SEQUENCE [LARGE SCALE GENOMIC DNA]</scope>
    <source>
        <strain evidence="6 7">DSM 18651</strain>
    </source>
</reference>
<dbReference type="Pfam" id="PF04828">
    <property type="entry name" value="GFA"/>
    <property type="match status" value="1"/>
</dbReference>
<protein>
    <submittedName>
        <fullName evidence="6">GFA family protein</fullName>
    </submittedName>
</protein>
<feature type="domain" description="CENP-V/GFA" evidence="5">
    <location>
        <begin position="18"/>
        <end position="129"/>
    </location>
</feature>
<sequence>MMCIKHSGGVMCSEVYRMKAIARCECGALELNVSGAPVVQLTCHCKECQEFSGLDFVEGGFFRKENCHITGNSKSETLQGGTGSQKIHHSCSSCATPLYVQVEALNGAIAIIANRLSPFTFESEAHIWTSQKAEGTIIPAGVHQTAGPPPKDIVQRMIKGVWEQ</sequence>
<dbReference type="SUPFAM" id="SSF51316">
    <property type="entry name" value="Mss4-like"/>
    <property type="match status" value="1"/>
</dbReference>
<comment type="similarity">
    <text evidence="1">Belongs to the Gfa family.</text>
</comment>
<dbReference type="Proteomes" id="UP001569428">
    <property type="component" value="Unassembled WGS sequence"/>
</dbReference>
<accession>A0ABV4P6H2</accession>